<keyword evidence="2" id="KW-1185">Reference proteome</keyword>
<accession>A0A5S6R3M6</accession>
<name>A0A5S6R3M6_TRIMR</name>
<dbReference type="WBParaSite" id="TMUE_3000014028.1">
    <property type="protein sequence ID" value="TMUE_3000014028.1"/>
    <property type="gene ID" value="WBGene00302101"/>
</dbReference>
<keyword evidence="1" id="KW-1133">Transmembrane helix</keyword>
<organism evidence="2 3">
    <name type="scientific">Trichuris muris</name>
    <name type="common">Mouse whipworm</name>
    <dbReference type="NCBI Taxonomy" id="70415"/>
    <lineage>
        <taxon>Eukaryota</taxon>
        <taxon>Metazoa</taxon>
        <taxon>Ecdysozoa</taxon>
        <taxon>Nematoda</taxon>
        <taxon>Enoplea</taxon>
        <taxon>Dorylaimia</taxon>
        <taxon>Trichinellida</taxon>
        <taxon>Trichuridae</taxon>
        <taxon>Trichuris</taxon>
    </lineage>
</organism>
<sequence length="83" mass="9806">MSRRRRPPSCRFDRAIGCDVFPLAVLLATLKIIFYLYLSITVADYRSMYCRFLKKAQFFACFHFMNAFPVFRSYQPGCDVMLL</sequence>
<feature type="transmembrane region" description="Helical" evidence="1">
    <location>
        <begin position="20"/>
        <end position="38"/>
    </location>
</feature>
<keyword evidence="1" id="KW-0812">Transmembrane</keyword>
<evidence type="ECO:0000313" key="3">
    <source>
        <dbReference type="WBParaSite" id="TMUE_3000014028.1"/>
    </source>
</evidence>
<dbReference type="AlphaFoldDB" id="A0A5S6R3M6"/>
<reference evidence="3" key="1">
    <citation type="submission" date="2019-12" db="UniProtKB">
        <authorList>
            <consortium name="WormBaseParasite"/>
        </authorList>
    </citation>
    <scope>IDENTIFICATION</scope>
</reference>
<dbReference type="Proteomes" id="UP000046395">
    <property type="component" value="Unassembled WGS sequence"/>
</dbReference>
<evidence type="ECO:0000256" key="1">
    <source>
        <dbReference type="SAM" id="Phobius"/>
    </source>
</evidence>
<protein>
    <submittedName>
        <fullName evidence="3">Uncharacterized protein</fullName>
    </submittedName>
</protein>
<keyword evidence="1" id="KW-0472">Membrane</keyword>
<proteinExistence type="predicted"/>
<evidence type="ECO:0000313" key="2">
    <source>
        <dbReference type="Proteomes" id="UP000046395"/>
    </source>
</evidence>